<dbReference type="Gene3D" id="3.40.50.720">
    <property type="entry name" value="NAD(P)-binding Rossmann-like Domain"/>
    <property type="match status" value="1"/>
</dbReference>
<dbReference type="PROSITE" id="PS50075">
    <property type="entry name" value="CARRIER"/>
    <property type="match status" value="2"/>
</dbReference>
<feature type="domain" description="Ketosynthase family 3 (KS3)" evidence="11">
    <location>
        <begin position="1740"/>
        <end position="2165"/>
    </location>
</feature>
<dbReference type="GO" id="GO:0033068">
    <property type="term" value="P:macrolide biosynthetic process"/>
    <property type="evidence" value="ECO:0007669"/>
    <property type="project" value="UniProtKB-ARBA"/>
</dbReference>
<keyword evidence="8" id="KW-0012">Acyltransferase</keyword>
<dbReference type="Gene3D" id="3.40.50.11460">
    <property type="match status" value="1"/>
</dbReference>
<feature type="domain" description="Carrier" evidence="10">
    <location>
        <begin position="3001"/>
        <end position="3079"/>
    </location>
</feature>
<dbReference type="Pfam" id="PF00109">
    <property type="entry name" value="ketoacyl-synt"/>
    <property type="match status" value="2"/>
</dbReference>
<keyword evidence="7" id="KW-0511">Multifunctional enzyme</keyword>
<dbReference type="SUPFAM" id="SSF52151">
    <property type="entry name" value="FabD/lysophospholipase-like"/>
    <property type="match status" value="2"/>
</dbReference>
<dbReference type="SUPFAM" id="SSF53901">
    <property type="entry name" value="Thiolase-like"/>
    <property type="match status" value="2"/>
</dbReference>
<evidence type="ECO:0000256" key="1">
    <source>
        <dbReference type="ARBA" id="ARBA00001957"/>
    </source>
</evidence>
<dbReference type="InterPro" id="IPR014030">
    <property type="entry name" value="Ketoacyl_synth_N"/>
</dbReference>
<dbReference type="GO" id="GO:0004315">
    <property type="term" value="F:3-oxoacyl-[acyl-carrier-protein] synthase activity"/>
    <property type="evidence" value="ECO:0007669"/>
    <property type="project" value="InterPro"/>
</dbReference>
<feature type="domain" description="Ketosynthase family 3 (KS3)" evidence="11">
    <location>
        <begin position="31"/>
        <end position="454"/>
    </location>
</feature>
<dbReference type="InterPro" id="IPR049551">
    <property type="entry name" value="PKS_DH_C"/>
</dbReference>
<evidence type="ECO:0000259" key="11">
    <source>
        <dbReference type="PROSITE" id="PS52004"/>
    </source>
</evidence>
<evidence type="ECO:0000256" key="3">
    <source>
        <dbReference type="ARBA" id="ARBA00022450"/>
    </source>
</evidence>
<dbReference type="Gene3D" id="6.10.140.1830">
    <property type="match status" value="1"/>
</dbReference>
<dbReference type="FunFam" id="3.40.366.10:FF:000002">
    <property type="entry name" value="Probable polyketide synthase 2"/>
    <property type="match status" value="2"/>
</dbReference>
<dbReference type="GO" id="GO:0004312">
    <property type="term" value="F:fatty acid synthase activity"/>
    <property type="evidence" value="ECO:0007669"/>
    <property type="project" value="TreeGrafter"/>
</dbReference>
<keyword evidence="14" id="KW-1185">Reference proteome</keyword>
<evidence type="ECO:0000256" key="2">
    <source>
        <dbReference type="ARBA" id="ARBA00004792"/>
    </source>
</evidence>
<dbReference type="Pfam" id="PF00698">
    <property type="entry name" value="Acyl_transf_1"/>
    <property type="match status" value="2"/>
</dbReference>
<dbReference type="SUPFAM" id="SSF51735">
    <property type="entry name" value="NAD(P)-binding Rossmann-fold domains"/>
    <property type="match status" value="3"/>
</dbReference>
<dbReference type="Pfam" id="PF00550">
    <property type="entry name" value="PP-binding"/>
    <property type="match status" value="2"/>
</dbReference>
<dbReference type="FunFam" id="1.10.1200.10:FF:000007">
    <property type="entry name" value="Probable polyketide synthase pks17"/>
    <property type="match status" value="1"/>
</dbReference>
<reference evidence="13 14" key="1">
    <citation type="submission" date="2016-06" db="EMBL/GenBank/DDBJ databases">
        <authorList>
            <person name="Kjaerup R.B."/>
            <person name="Dalgaard T.S."/>
            <person name="Juul-Madsen H.R."/>
        </authorList>
    </citation>
    <scope>NUCLEOTIDE SEQUENCE [LARGE SCALE GENOMIC DNA]</scope>
    <source>
        <strain evidence="13 14">DSM 43913</strain>
    </source>
</reference>
<feature type="active site" description="Proton acceptor; for dehydratase activity" evidence="9">
    <location>
        <position position="949"/>
    </location>
</feature>
<dbReference type="InterPro" id="IPR042104">
    <property type="entry name" value="PKS_dehydratase_sf"/>
</dbReference>
<comment type="cofactor">
    <cofactor evidence="1">
        <name>pantetheine 4'-phosphate</name>
        <dbReference type="ChEBI" id="CHEBI:47942"/>
    </cofactor>
</comment>
<dbReference type="InterPro" id="IPR032821">
    <property type="entry name" value="PKS_assoc"/>
</dbReference>
<feature type="region of interest" description="N-terminal hotdog fold" evidence="9">
    <location>
        <begin position="917"/>
        <end position="1039"/>
    </location>
</feature>
<dbReference type="CDD" id="cd08956">
    <property type="entry name" value="KR_3_FAS_SDR_x"/>
    <property type="match status" value="1"/>
</dbReference>
<dbReference type="Gene3D" id="1.10.1200.10">
    <property type="entry name" value="ACP-like"/>
    <property type="match status" value="2"/>
</dbReference>
<dbReference type="SMART" id="SM00827">
    <property type="entry name" value="PKS_AT"/>
    <property type="match status" value="2"/>
</dbReference>
<dbReference type="Pfam" id="PF08990">
    <property type="entry name" value="Docking"/>
    <property type="match status" value="1"/>
</dbReference>
<evidence type="ECO:0000313" key="13">
    <source>
        <dbReference type="EMBL" id="SCG18032.1"/>
    </source>
</evidence>
<dbReference type="FunFam" id="3.40.47.10:FF:000019">
    <property type="entry name" value="Polyketide synthase type I"/>
    <property type="match status" value="2"/>
</dbReference>
<proteinExistence type="predicted"/>
<dbReference type="InterPro" id="IPR016039">
    <property type="entry name" value="Thiolase-like"/>
</dbReference>
<dbReference type="InterPro" id="IPR020806">
    <property type="entry name" value="PKS_PP-bd"/>
</dbReference>
<evidence type="ECO:0000259" key="10">
    <source>
        <dbReference type="PROSITE" id="PS50075"/>
    </source>
</evidence>
<evidence type="ECO:0000259" key="12">
    <source>
        <dbReference type="PROSITE" id="PS52019"/>
    </source>
</evidence>
<gene>
    <name evidence="13" type="ORF">GA0070610_4360</name>
</gene>
<dbReference type="InterPro" id="IPR014031">
    <property type="entry name" value="Ketoacyl_synth_C"/>
</dbReference>
<dbReference type="InterPro" id="IPR036736">
    <property type="entry name" value="ACP-like_sf"/>
</dbReference>
<dbReference type="InterPro" id="IPR009081">
    <property type="entry name" value="PP-bd_ACP"/>
</dbReference>
<protein>
    <submittedName>
        <fullName evidence="13">Acyl transferase domain-containing protein</fullName>
    </submittedName>
</protein>
<dbReference type="InterPro" id="IPR001227">
    <property type="entry name" value="Ac_transferase_dom_sf"/>
</dbReference>
<evidence type="ECO:0000256" key="8">
    <source>
        <dbReference type="ARBA" id="ARBA00023315"/>
    </source>
</evidence>
<dbReference type="Pfam" id="PF21089">
    <property type="entry name" value="PKS_DH_N"/>
    <property type="match status" value="1"/>
</dbReference>
<evidence type="ECO:0000256" key="9">
    <source>
        <dbReference type="PROSITE-ProRule" id="PRU01363"/>
    </source>
</evidence>
<dbReference type="InterPro" id="IPR020807">
    <property type="entry name" value="PKS_DH"/>
</dbReference>
<evidence type="ECO:0000256" key="7">
    <source>
        <dbReference type="ARBA" id="ARBA00023268"/>
    </source>
</evidence>
<dbReference type="Gene3D" id="3.40.366.10">
    <property type="entry name" value="Malonyl-Coenzyme A Acyl Carrier Protein, domain 2"/>
    <property type="match status" value="2"/>
</dbReference>
<feature type="region of interest" description="C-terminal hotdog fold" evidence="9">
    <location>
        <begin position="1055"/>
        <end position="1194"/>
    </location>
</feature>
<dbReference type="InterPro" id="IPR006162">
    <property type="entry name" value="Ppantetheine_attach_site"/>
</dbReference>
<feature type="domain" description="PKS/mFAS DH" evidence="12">
    <location>
        <begin position="917"/>
        <end position="1194"/>
    </location>
</feature>
<dbReference type="InterPro" id="IPR018201">
    <property type="entry name" value="Ketoacyl_synth_AS"/>
</dbReference>
<dbReference type="SMART" id="SM00825">
    <property type="entry name" value="PKS_KS"/>
    <property type="match status" value="2"/>
</dbReference>
<evidence type="ECO:0000256" key="4">
    <source>
        <dbReference type="ARBA" id="ARBA00022553"/>
    </source>
</evidence>
<dbReference type="Gene3D" id="3.40.47.10">
    <property type="match status" value="2"/>
</dbReference>
<dbReference type="SUPFAM" id="SSF47336">
    <property type="entry name" value="ACP-like"/>
    <property type="match status" value="2"/>
</dbReference>
<dbReference type="Pfam" id="PF16197">
    <property type="entry name" value="KAsynt_C_assoc"/>
    <property type="match status" value="2"/>
</dbReference>
<comment type="pathway">
    <text evidence="2">Antibiotic biosynthesis.</text>
</comment>
<dbReference type="CDD" id="cd00833">
    <property type="entry name" value="PKS"/>
    <property type="match status" value="2"/>
</dbReference>
<dbReference type="GO" id="GO:0006633">
    <property type="term" value="P:fatty acid biosynthetic process"/>
    <property type="evidence" value="ECO:0007669"/>
    <property type="project" value="InterPro"/>
</dbReference>
<dbReference type="SMART" id="SM01294">
    <property type="entry name" value="PKS_PP_betabranch"/>
    <property type="match status" value="2"/>
</dbReference>
<dbReference type="InterPro" id="IPR020841">
    <property type="entry name" value="PKS_Beta-ketoAc_synthase_dom"/>
</dbReference>
<dbReference type="Pfam" id="PF02801">
    <property type="entry name" value="Ketoacyl-synt_C"/>
    <property type="match status" value="2"/>
</dbReference>
<dbReference type="SMART" id="SM00822">
    <property type="entry name" value="PKS_KR"/>
    <property type="match status" value="1"/>
</dbReference>
<dbReference type="InterPro" id="IPR049900">
    <property type="entry name" value="PKS_mFAS_DH"/>
</dbReference>
<dbReference type="EMBL" id="LT607733">
    <property type="protein sequence ID" value="SCG18032.1"/>
    <property type="molecule type" value="Genomic_DNA"/>
</dbReference>
<dbReference type="InterPro" id="IPR013968">
    <property type="entry name" value="PKS_KR"/>
</dbReference>
<sequence>MANEEQLVEYLRRVTADLHETRRKLRTATEREPIAIVGIGCRFPGGVRSAEELWELVSAGGEGITDFPTDRGWDLDDLFDPDSGTGTSYVRRGGFISDAIDFDAGFFGISPREALAMDPQQRLMLETSWEAFEHAGIDPQSLRGSRTGVFVGANSVEYLSAMQQDMDALIGYTMTGVAGSVVSGRVSYVLGLEGPAVTVDTACSSSLVAMHVAAHALRSGDCDLALAGGSCVIGTPGTFIEFSSQKGLAPDGRVKAFASAADGTAFGEGIGVLVLEKLSDARRNGHQILAVIRGSAVNQDGASNGLTAPNGPSQQRVIRQALDSAGLTPADVDAVEAHGTGTTLGDPIEAQSLIATYGQQRDRPLWLGSVKSNFGHTQAAAGVAGVIKMVMALRHEELPRTLHVDKPSHHVDWTDGAVRLLDEPVGWPRGDTPRRAGVSSFGISGTNAHVLIEEPPAVEAPQDAAPAEGPTLWVLSARTEAALREQAVRLRRHLTDDHAEHDVAHALATTRARLPHRAVLVGDRTELSTALDALADGDAARNLVTGLADVGDRTAFLFPGQGSQWLGMAAELLDTSPVFADRMTQCAAAVDRHTDWSLLDVLRGVPGAASLERVDVVQPALFAMMVSLAALWRSYGVEPAAVVGHSQGEIAAACVAGALSLDDAALVVTRRSQLIAVELAGRGGMVSVSQPVAEAARRLRPGLSVAAVNGPATVVVSGSPEALDELLAECERDEVRARRIDVDYASHSAHVESMRDELLRILAPVRPRTGDIPLYSTVTGELLDTAELTADYWYRNLRQTVEFEQTVRGLVADGVDSFIEVSSHPVLVPAVQDLLDEAEGGSVVGTLRRDEGGLRRFLLSLGQAHTRGVRPDWATLVTAPARRVALPTYAFQRRTYWPSGAGGPVDATGLGLGSTGHPLLGATVSLAGADGVLLTGRLSTSAHPWLADHRVAGRILLPGTAFVELAIRAGDEVGATRIEELTLEAPLVVPERGAVQVQLRVGEPGPDGVRRLTVHSRPDADGQWTRHATGTLATGAAGADDRAATPAGVWPPEGAEAVDTAQLYDRFASLDVTYGPAFGGLGSVWRRGDELFAEVTAPDTAKVAGFGLHPALLDAGLHPLGLGVFTADDGAGGPWLPFAWHGVSLHATGAARLRVTIRPAGPNAVAVAVADHAGAPVAAIEALAVRRLPAGALAALTNPRHQAMHVLDWVPVPVADGAATVAVVGGDLPGATTYDSLAAITEVPGHVVLPITRDGDDLVGDTYRVAERTLAAVQEWLADDRFADARLVLLTEGATDGTDPALAAVWGLVRSAQSENPGRFVLVDVAGQRWQANLVPALRTGEPQLVLRDAEVLAPRLAKAAGEPGTPPEITGTVLVTGASGTLGRLVARHLVARHGVRRLVLAGRRGMTEDLAILHDELTAQGVHVTVAACDAADREALAALVAEHPPTAVVHTAGVLDDGMIASLTPERLATALRPKVDALVNLHELAGDLSAFVVFSSAAGVLGGPGQGNYAAANAFVDAFAAHRRARGLPAVSLAWGMWAQRTGLTGALDDADLARMRRSGVRPLSTEDGLALFDEALGAPEAALVPIHLDLAALREQATGGVLPTVLRGLVRTPARRQVSADAAAASDLVATLAGRGPAERRKELVDIVRAQVAVVLGHGGGDAVGATTAFKELGFDSLTAVEFRNRLNAVVGLRLPVTLVFDYPNPTVLAEHLDAELFDGGPAAAMVVASSDGGDDPIAIVGMGCRFPGGASSPEKLWDLVAGGVDAVAGFPTDRGWDIDNLVDTDPDKPGRTYCAEGAFLYDAALFDAEFFGISRREALAMDPQQRLFLETSWEAVERAGIDPTSLRGSRTGVFAGLMYHDYVAHLQHLSAELDGFIGTGVAGGVVSGRVSYALGLEGPAVTVDTACSSSLVTLHLAAQSLRRGECALALAGGVTVLATPNAFIDFSRQRALAPDGRCKSFAAGADGTGWGEGVGVLVLEKLSDARRNGHPVLAVVRATAVNQDGASNGMTAPNGPSQQRLVNQALADAGLRPADVDAVEAHGTGTTLGDPIEARSLIATYGRDRGEQPLWVGSIKSNIGHTQAAAGVAGVIKMVEAIRHGVLPQTLHVDAPSPHVDWADGAVRLLTEAVPWPETGRPRRAGVSSFGISGTNAHAIIEQAPEPVVVDSTAEVPVVPLLVSGRDQAALRDQAARLAARLTDEASAVDVGYSLATTRTALRHRAAVLGGDLDELRAGLSALARGENASGVVGGVADTAGATALIFTGQGAQRAGMARELLAFPVFARAFDEVCRELDGHLDRPLREILDSEELHQTGWTQPALFAVEVALFRLFESWGVRPDFVAGHSIGELAAAHVAGVFTLADAARLVVARGRLMQALPTGGAMVAVRATEDEVAPLLSGGVAIAAVNGPQSVVLSGEEAATLAVAEELTRGGRKTKRLTVSHAFHSPLMEPMLAEFRAVAESVTHQPPTIPVLSTVTGDVAELTPEYWVTQVRATVRFAAAVEALAARGVRTFLELGPDAVLTALGRDCVADAEFVPAQRADRDGALVVVEALARLHSRGVVVDWAAFFAGARPVALPTYAFQRTRLWPDAPAVAAPGDDFWAAVDRDDLGALLGLDDTATLKDVAVALSTWRRGPAPGYQLRWSPVTALPTAALPGVWLVPEGVDPIAEAMARHGADVRVYRAGTADELLDLAPDHVVSGVLTTPTGPAPAELLGALDEARIDAPVWALTRQAVAVAPGERVADPTGAAAWGFGRAAAVTTPRAWGGVVDLPEALDERTLSALCRVLTRGAGEDQVALRPAGVFARRLVAAPAHAGDPWRPAGTVALHGGPLAERIAALLEAAGATVTTGAADTVVVTSDADDAVATALAAEAERLVLVHTVDELFGVAGAAETAAVFDAIAQRRDGAVCVAVGPDLTVERFAAAVGAGAVGRVAADVDWASFVPDYTRYRPSPLLRELPDAMRHISESAEDTLDVDSPDAVRRLLDGADEAESRTVLSHVVRAQTAYTLGLPSAATVEEDREFLDIGFSSLTAVELRRRLEALTGLELTAALVYDHPTPAEVVEELLAQRALVA</sequence>
<dbReference type="InterPro" id="IPR041618">
    <property type="entry name" value="PKS_DE"/>
</dbReference>
<organism evidence="13 14">
    <name type="scientific">Micromonospora echinofusca</name>
    <dbReference type="NCBI Taxonomy" id="47858"/>
    <lineage>
        <taxon>Bacteria</taxon>
        <taxon>Bacillati</taxon>
        <taxon>Actinomycetota</taxon>
        <taxon>Actinomycetes</taxon>
        <taxon>Micromonosporales</taxon>
        <taxon>Micromonosporaceae</taxon>
        <taxon>Micromonospora</taxon>
    </lineage>
</organism>
<dbReference type="PROSITE" id="PS00012">
    <property type="entry name" value="PHOSPHOPANTETHEINE"/>
    <property type="match status" value="1"/>
</dbReference>
<feature type="active site" description="Proton donor; for dehydratase activity" evidence="9">
    <location>
        <position position="1114"/>
    </location>
</feature>
<dbReference type="InterPro" id="IPR036291">
    <property type="entry name" value="NAD(P)-bd_dom_sf"/>
</dbReference>
<dbReference type="Gene3D" id="3.30.70.3290">
    <property type="match status" value="2"/>
</dbReference>
<dbReference type="Pfam" id="PF18369">
    <property type="entry name" value="PKS_DE"/>
    <property type="match status" value="1"/>
</dbReference>
<dbReference type="GO" id="GO:0031177">
    <property type="term" value="F:phosphopantetheine binding"/>
    <property type="evidence" value="ECO:0007669"/>
    <property type="project" value="InterPro"/>
</dbReference>
<dbReference type="InterPro" id="IPR016035">
    <property type="entry name" value="Acyl_Trfase/lysoPLipase"/>
</dbReference>
<dbReference type="InterPro" id="IPR050091">
    <property type="entry name" value="PKS_NRPS_Biosynth_Enz"/>
</dbReference>
<feature type="domain" description="Carrier" evidence="10">
    <location>
        <begin position="1647"/>
        <end position="1722"/>
    </location>
</feature>
<dbReference type="Proteomes" id="UP000198251">
    <property type="component" value="Chromosome I"/>
</dbReference>
<dbReference type="PROSITE" id="PS52004">
    <property type="entry name" value="KS3_2"/>
    <property type="match status" value="2"/>
</dbReference>
<dbReference type="InterPro" id="IPR057326">
    <property type="entry name" value="KR_dom"/>
</dbReference>
<keyword evidence="5 13" id="KW-0808">Transferase</keyword>
<dbReference type="PROSITE" id="PS00606">
    <property type="entry name" value="KS3_1"/>
    <property type="match status" value="2"/>
</dbReference>
<dbReference type="SMART" id="SM00823">
    <property type="entry name" value="PKS_PP"/>
    <property type="match status" value="2"/>
</dbReference>
<dbReference type="Gene3D" id="3.10.129.110">
    <property type="entry name" value="Polyketide synthase dehydratase"/>
    <property type="match status" value="1"/>
</dbReference>
<evidence type="ECO:0000256" key="6">
    <source>
        <dbReference type="ARBA" id="ARBA00023194"/>
    </source>
</evidence>
<accession>A0A1C5GEN4</accession>
<dbReference type="PANTHER" id="PTHR43775">
    <property type="entry name" value="FATTY ACID SYNTHASE"/>
    <property type="match status" value="1"/>
</dbReference>
<dbReference type="SMART" id="SM00826">
    <property type="entry name" value="PKS_DH"/>
    <property type="match status" value="1"/>
</dbReference>
<keyword evidence="4" id="KW-0597">Phosphoprotein</keyword>
<keyword evidence="3" id="KW-0596">Phosphopantetheine</keyword>
<evidence type="ECO:0000256" key="5">
    <source>
        <dbReference type="ARBA" id="ARBA00022679"/>
    </source>
</evidence>
<dbReference type="InterPro" id="IPR015083">
    <property type="entry name" value="NorB/c/GfsB-D-like_docking"/>
</dbReference>
<dbReference type="InterPro" id="IPR014043">
    <property type="entry name" value="Acyl_transferase_dom"/>
</dbReference>
<dbReference type="Pfam" id="PF08659">
    <property type="entry name" value="KR"/>
    <property type="match status" value="1"/>
</dbReference>
<dbReference type="InterPro" id="IPR049552">
    <property type="entry name" value="PKS_DH_N"/>
</dbReference>
<name>A0A1C5GEN4_MICEH</name>
<evidence type="ECO:0000313" key="14">
    <source>
        <dbReference type="Proteomes" id="UP000198251"/>
    </source>
</evidence>
<dbReference type="Pfam" id="PF14765">
    <property type="entry name" value="PS-DH"/>
    <property type="match status" value="1"/>
</dbReference>
<keyword evidence="6" id="KW-0045">Antibiotic biosynthesis</keyword>
<dbReference type="PANTHER" id="PTHR43775:SF51">
    <property type="entry name" value="INACTIVE PHENOLPHTHIOCEROL SYNTHESIS POLYKETIDE SYNTHASE TYPE I PKS1-RELATED"/>
    <property type="match status" value="1"/>
</dbReference>
<dbReference type="SUPFAM" id="SSF55048">
    <property type="entry name" value="Probable ACP-binding domain of malonyl-CoA ACP transacylase"/>
    <property type="match status" value="2"/>
</dbReference>
<dbReference type="PROSITE" id="PS52019">
    <property type="entry name" value="PKS_MFAS_DH"/>
    <property type="match status" value="1"/>
</dbReference>
<dbReference type="InterPro" id="IPR016036">
    <property type="entry name" value="Malonyl_transacylase_ACP-bd"/>
</dbReference>